<evidence type="ECO:0000256" key="1">
    <source>
        <dbReference type="ARBA" id="ARBA00004141"/>
    </source>
</evidence>
<reference evidence="7" key="1">
    <citation type="journal article" date="2012" name="Science">
        <title>Fermentation, hydrogen, and sulfur metabolism in multiple uncultivated bacterial phyla.</title>
        <authorList>
            <person name="Wrighton K.C."/>
            <person name="Thomas B.C."/>
            <person name="Sharon I."/>
            <person name="Miller C.S."/>
            <person name="Castelle C.J."/>
            <person name="VerBerkmoes N.C."/>
            <person name="Wilkins M.J."/>
            <person name="Hettich R.L."/>
            <person name="Lipton M.S."/>
            <person name="Williams K.H."/>
            <person name="Long P.E."/>
            <person name="Banfield J.F."/>
        </authorList>
    </citation>
    <scope>NUCLEOTIDE SEQUENCE [LARGE SCALE GENOMIC DNA]</scope>
</reference>
<feature type="transmembrane region" description="Helical" evidence="5">
    <location>
        <begin position="268"/>
        <end position="288"/>
    </location>
</feature>
<feature type="transmembrane region" description="Helical" evidence="5">
    <location>
        <begin position="243"/>
        <end position="262"/>
    </location>
</feature>
<keyword evidence="2 5" id="KW-0812">Transmembrane</keyword>
<dbReference type="InterPro" id="IPR036513">
    <property type="entry name" value="STAS_dom_sf"/>
</dbReference>
<feature type="transmembrane region" description="Helical" evidence="5">
    <location>
        <begin position="50"/>
        <end position="72"/>
    </location>
</feature>
<evidence type="ECO:0000256" key="4">
    <source>
        <dbReference type="ARBA" id="ARBA00023136"/>
    </source>
</evidence>
<dbReference type="SUPFAM" id="SSF52091">
    <property type="entry name" value="SpoIIaa-like"/>
    <property type="match status" value="1"/>
</dbReference>
<dbReference type="Gene3D" id="3.30.750.24">
    <property type="entry name" value="STAS domain"/>
    <property type="match status" value="1"/>
</dbReference>
<evidence type="ECO:0000256" key="3">
    <source>
        <dbReference type="ARBA" id="ARBA00022989"/>
    </source>
</evidence>
<dbReference type="InterPro" id="IPR011547">
    <property type="entry name" value="SLC26A/SulP_dom"/>
</dbReference>
<dbReference type="PANTHER" id="PTHR11814">
    <property type="entry name" value="SULFATE TRANSPORTER"/>
    <property type="match status" value="1"/>
</dbReference>
<organism evidence="7">
    <name type="scientific">uncultured bacterium</name>
    <name type="common">gcode 4</name>
    <dbReference type="NCBI Taxonomy" id="1234023"/>
    <lineage>
        <taxon>Bacteria</taxon>
        <taxon>environmental samples</taxon>
    </lineage>
</organism>
<dbReference type="InterPro" id="IPR002645">
    <property type="entry name" value="STAS_dom"/>
</dbReference>
<feature type="transmembrane region" description="Helical" evidence="5">
    <location>
        <begin position="120"/>
        <end position="139"/>
    </location>
</feature>
<keyword evidence="4 5" id="KW-0472">Membrane</keyword>
<dbReference type="InterPro" id="IPR001902">
    <property type="entry name" value="SLC26A/SulP_fam"/>
</dbReference>
<gene>
    <name evidence="7" type="ORF">ACD_78C00391G0007</name>
</gene>
<feature type="transmembrane region" description="Helical" evidence="5">
    <location>
        <begin position="17"/>
        <end position="38"/>
    </location>
</feature>
<keyword evidence="3 5" id="KW-1133">Transmembrane helix</keyword>
<protein>
    <recommendedName>
        <fullName evidence="6">STAS domain-containing protein</fullName>
    </recommendedName>
</protein>
<feature type="transmembrane region" description="Helical" evidence="5">
    <location>
        <begin position="92"/>
        <end position="113"/>
    </location>
</feature>
<proteinExistence type="predicted"/>
<dbReference type="AlphaFoldDB" id="K1XW46"/>
<feature type="domain" description="STAS" evidence="6">
    <location>
        <begin position="371"/>
        <end position="476"/>
    </location>
</feature>
<evidence type="ECO:0000259" key="6">
    <source>
        <dbReference type="PROSITE" id="PS50801"/>
    </source>
</evidence>
<dbReference type="GO" id="GO:0055085">
    <property type="term" value="P:transmembrane transport"/>
    <property type="evidence" value="ECO:0007669"/>
    <property type="project" value="InterPro"/>
</dbReference>
<dbReference type="Pfam" id="PF01740">
    <property type="entry name" value="STAS"/>
    <property type="match status" value="1"/>
</dbReference>
<evidence type="ECO:0000256" key="2">
    <source>
        <dbReference type="ARBA" id="ARBA00022692"/>
    </source>
</evidence>
<comment type="caution">
    <text evidence="7">The sequence shown here is derived from an EMBL/GenBank/DDBJ whole genome shotgun (WGS) entry which is preliminary data.</text>
</comment>
<accession>K1XW46</accession>
<evidence type="ECO:0000256" key="5">
    <source>
        <dbReference type="SAM" id="Phobius"/>
    </source>
</evidence>
<sequence>MIFATIGAYADPGSVDFIRLTLSLTFLAGVYQFVFGFVKLGKVVDFVSHTVVIGFTAGAAILIVTSQLKSLLGISLQSTEFLETWLEIIEKFMQINIYSLSIGLLTFAIAIVIKKFYPKIPNLLIALISGSIFAALLHGDIHSVKFVPEIPRHLPPLSFPDLSLGTIKQLAPSAFAIAILWLIEAISISRSIASKSHQSINANQEFVGQGLSNIVGSFFSSYAGSGSFTRSGVNYSAGAQTPLSAIFAAVFLALIVLLVAPITRYLPIPAMAGVIILVGYNLINFDHIKKIIKTSRTEMAILAVTFFSTLFLELEFAIYLGIILSIILFLNKTSHPKIATLYSSFDENKNKRTLLCTSKLDPGKIPLLKCPQIEIIRIDMSVYFGSVNYIQERIMYILEKEGIKHIIIIGSSMNMIDMNGMEMLEEVAHMLQKIGGWLYFLDLKLDVQRTLKKAGFMKTIGEEYFFSSKKWAIEYIYNNKIDKDICKKCTKKAFIECENKTA</sequence>
<dbReference type="PROSITE" id="PS50801">
    <property type="entry name" value="STAS"/>
    <property type="match status" value="1"/>
</dbReference>
<dbReference type="CDD" id="cd07042">
    <property type="entry name" value="STAS_SulP_like_sulfate_transporter"/>
    <property type="match status" value="1"/>
</dbReference>
<comment type="subcellular location">
    <subcellularLocation>
        <location evidence="1">Membrane</location>
        <topology evidence="1">Multi-pass membrane protein</topology>
    </subcellularLocation>
</comment>
<dbReference type="GO" id="GO:0016020">
    <property type="term" value="C:membrane"/>
    <property type="evidence" value="ECO:0007669"/>
    <property type="project" value="UniProtKB-SubCell"/>
</dbReference>
<feature type="transmembrane region" description="Helical" evidence="5">
    <location>
        <begin position="170"/>
        <end position="188"/>
    </location>
</feature>
<evidence type="ECO:0000313" key="7">
    <source>
        <dbReference type="EMBL" id="EKD29477.1"/>
    </source>
</evidence>
<dbReference type="EMBL" id="AMFJ01034391">
    <property type="protein sequence ID" value="EKD29477.1"/>
    <property type="molecule type" value="Genomic_DNA"/>
</dbReference>
<feature type="transmembrane region" description="Helical" evidence="5">
    <location>
        <begin position="300"/>
        <end position="330"/>
    </location>
</feature>
<name>K1XW46_9BACT</name>
<dbReference type="Pfam" id="PF00916">
    <property type="entry name" value="Sulfate_transp"/>
    <property type="match status" value="1"/>
</dbReference>